<evidence type="ECO:0000256" key="2">
    <source>
        <dbReference type="SAM" id="SignalP"/>
    </source>
</evidence>
<feature type="region of interest" description="Disordered" evidence="1">
    <location>
        <begin position="26"/>
        <end position="96"/>
    </location>
</feature>
<feature type="compositionally biased region" description="Pro residues" evidence="1">
    <location>
        <begin position="57"/>
        <end position="66"/>
    </location>
</feature>
<comment type="caution">
    <text evidence="3">The sequence shown here is derived from an EMBL/GenBank/DDBJ whole genome shotgun (WGS) entry which is preliminary data.</text>
</comment>
<evidence type="ECO:0000313" key="3">
    <source>
        <dbReference type="EMBL" id="MCP3729356.1"/>
    </source>
</evidence>
<evidence type="ECO:0008006" key="5">
    <source>
        <dbReference type="Google" id="ProtNLM"/>
    </source>
</evidence>
<accession>A0A9X2KKH3</accession>
<keyword evidence="2" id="KW-0732">Signal</keyword>
<dbReference type="Proteomes" id="UP001139451">
    <property type="component" value="Unassembled WGS sequence"/>
</dbReference>
<evidence type="ECO:0000256" key="1">
    <source>
        <dbReference type="SAM" id="MobiDB-lite"/>
    </source>
</evidence>
<gene>
    <name evidence="3" type="ORF">M9978_02850</name>
</gene>
<feature type="chain" id="PRO_5040931074" description="Soluble lytic murein transglycosylase" evidence="2">
    <location>
        <begin position="27"/>
        <end position="604"/>
    </location>
</feature>
<sequence length="604" mass="63448">MKISRTKLVVGTALAVIASVGIPALGQDRPESLLPPGFDDPVPAPAPTPRATTAPRPSQPGTPAAPAPVSGAPVAGATPLPGGTPTPVPSAIDRDGDGQTDYAVIARYELPDFAKRSLAQVGPSSPASDGLAADAFGTADGKFLQILMRRTNAPVASRWLSIALRRALLSRVNTPAGVHGADFAAERAWLLIRMGEADAARAMVQSVDIENYSPKLFQVGMQAMLAAADPGGMCAMVHPALRASPDRNWRLAEAICAGLAGDPAKAGPLIDAARRRMGDEIDLLLAEKVVGMGVAGRRAVTIEWDAVDRLSAWRWGLAMASATEIPAALYDSAGPQVRYWRATSPAGGLRERAELAEAAAGQGVFSSQALTDLYGEIEEQEDAATAEVAVARDLRTAFIAATPAERVTQMRGLWDEAQGARAKYSRLILTARAAARLEPSEALREDSDRLIASMLSAGLDRAAMRWRSLAPRGSDGWGMLLLADPSRAQVAASEVEAYKGDAANRAMLVAAMAGMGRLPGGEGERLMRGAGVEFEAANAWTRAIALAAEQRQPGTVVLLAAVGMQTRVWEGVSPATLYHITRALTRVGLDGYARMIAVEAITRL</sequence>
<dbReference type="EMBL" id="JAMLDX010000002">
    <property type="protein sequence ID" value="MCP3729356.1"/>
    <property type="molecule type" value="Genomic_DNA"/>
</dbReference>
<reference evidence="3" key="1">
    <citation type="submission" date="2022-05" db="EMBL/GenBank/DDBJ databases">
        <title>Sphingomonas sp. strain MG17 Genome sequencing and assembly.</title>
        <authorList>
            <person name="Kim I."/>
        </authorList>
    </citation>
    <scope>NUCLEOTIDE SEQUENCE</scope>
    <source>
        <strain evidence="3">MG17</strain>
    </source>
</reference>
<organism evidence="3 4">
    <name type="scientific">Sphingomonas tagetis</name>
    <dbReference type="NCBI Taxonomy" id="2949092"/>
    <lineage>
        <taxon>Bacteria</taxon>
        <taxon>Pseudomonadati</taxon>
        <taxon>Pseudomonadota</taxon>
        <taxon>Alphaproteobacteria</taxon>
        <taxon>Sphingomonadales</taxon>
        <taxon>Sphingomonadaceae</taxon>
        <taxon>Sphingomonas</taxon>
    </lineage>
</organism>
<protein>
    <recommendedName>
        <fullName evidence="5">Soluble lytic murein transglycosylase</fullName>
    </recommendedName>
</protein>
<name>A0A9X2KKH3_9SPHN</name>
<feature type="signal peptide" evidence="2">
    <location>
        <begin position="1"/>
        <end position="26"/>
    </location>
</feature>
<feature type="compositionally biased region" description="Low complexity" evidence="1">
    <location>
        <begin position="67"/>
        <end position="81"/>
    </location>
</feature>
<evidence type="ECO:0000313" key="4">
    <source>
        <dbReference type="Proteomes" id="UP001139451"/>
    </source>
</evidence>
<dbReference type="AlphaFoldDB" id="A0A9X2KKH3"/>
<proteinExistence type="predicted"/>
<keyword evidence="4" id="KW-1185">Reference proteome</keyword>